<dbReference type="KEGG" id="bva:BVAF_206"/>
<dbReference type="PANTHER" id="PTHR11758">
    <property type="entry name" value="40S RIBOSOMAL PROTEIN S15A"/>
    <property type="match status" value="1"/>
</dbReference>
<dbReference type="Pfam" id="PF00410">
    <property type="entry name" value="Ribosomal_S8"/>
    <property type="match status" value="1"/>
</dbReference>
<evidence type="ECO:0000256" key="5">
    <source>
        <dbReference type="ARBA" id="ARBA00046740"/>
    </source>
</evidence>
<keyword evidence="6" id="KW-0699">rRNA-binding</keyword>
<dbReference type="GO" id="GO:0005737">
    <property type="term" value="C:cytoplasm"/>
    <property type="evidence" value="ECO:0007669"/>
    <property type="project" value="UniProtKB-ARBA"/>
</dbReference>
<evidence type="ECO:0000256" key="3">
    <source>
        <dbReference type="ARBA" id="ARBA00023274"/>
    </source>
</evidence>
<keyword evidence="6" id="KW-0694">RNA-binding</keyword>
<dbReference type="RefSeq" id="WP_013516532.1">
    <property type="nucleotide sequence ID" value="NC_014909.2"/>
</dbReference>
<evidence type="ECO:0000313" key="8">
    <source>
        <dbReference type="Proteomes" id="UP000007464"/>
    </source>
</evidence>
<evidence type="ECO:0000256" key="4">
    <source>
        <dbReference type="ARBA" id="ARBA00035258"/>
    </source>
</evidence>
<organism evidence="7 8">
    <name type="scientific">Blochmanniella vafra (strain BVAF)</name>
    <dbReference type="NCBI Taxonomy" id="859654"/>
    <lineage>
        <taxon>Bacteria</taxon>
        <taxon>Pseudomonadati</taxon>
        <taxon>Pseudomonadota</taxon>
        <taxon>Gammaproteobacteria</taxon>
        <taxon>Enterobacterales</taxon>
        <taxon>Enterobacteriaceae</taxon>
        <taxon>ant endosymbionts</taxon>
        <taxon>Candidatus Blochmanniella</taxon>
    </lineage>
</organism>
<dbReference type="SUPFAM" id="SSF56047">
    <property type="entry name" value="Ribosomal protein S8"/>
    <property type="match status" value="1"/>
</dbReference>
<keyword evidence="2 6" id="KW-0689">Ribosomal protein</keyword>
<evidence type="ECO:0000256" key="6">
    <source>
        <dbReference type="HAMAP-Rule" id="MF_01302"/>
    </source>
</evidence>
<dbReference type="AlphaFoldDB" id="E8Q5Z1"/>
<evidence type="ECO:0000313" key="7">
    <source>
        <dbReference type="EMBL" id="ADV33607.1"/>
    </source>
</evidence>
<dbReference type="GO" id="GO:0005840">
    <property type="term" value="C:ribosome"/>
    <property type="evidence" value="ECO:0007669"/>
    <property type="project" value="UniProtKB-KW"/>
</dbReference>
<evidence type="ECO:0000256" key="2">
    <source>
        <dbReference type="ARBA" id="ARBA00022980"/>
    </source>
</evidence>
<name>E8Q5Z1_BLOVB</name>
<sequence>MSTQDPISEMLTAIRNAQISKKDKVCLPSSSIKVAIIKVLTEEGFIKQYFVHDGIKPILEICLKYYQYNNPVIESIKRVSRPGLRVYRNKRKIPKVMSGMGVVIISTAKGVMTDKKAKRLNIGGEIICYVS</sequence>
<dbReference type="InterPro" id="IPR000630">
    <property type="entry name" value="Ribosomal_uS8"/>
</dbReference>
<dbReference type="InterPro" id="IPR035987">
    <property type="entry name" value="Ribosomal_uS8_sf"/>
</dbReference>
<comment type="function">
    <text evidence="6">One of the primary rRNA binding proteins, it binds directly to 16S rRNA central domain where it helps coordinate assembly of the platform of the 30S subunit.</text>
</comment>
<dbReference type="Gene3D" id="3.30.1370.30">
    <property type="match status" value="1"/>
</dbReference>
<dbReference type="NCBIfam" id="NF001109">
    <property type="entry name" value="PRK00136.1"/>
    <property type="match status" value="1"/>
</dbReference>
<dbReference type="GO" id="GO:1990904">
    <property type="term" value="C:ribonucleoprotein complex"/>
    <property type="evidence" value="ECO:0007669"/>
    <property type="project" value="UniProtKB-KW"/>
</dbReference>
<gene>
    <name evidence="6 7" type="primary">rpsH</name>
    <name evidence="7" type="ordered locus">BVAF_206</name>
</gene>
<dbReference type="GO" id="GO:0006412">
    <property type="term" value="P:translation"/>
    <property type="evidence" value="ECO:0007669"/>
    <property type="project" value="UniProtKB-UniRule"/>
</dbReference>
<proteinExistence type="inferred from homology"/>
<evidence type="ECO:0000256" key="1">
    <source>
        <dbReference type="ARBA" id="ARBA00006471"/>
    </source>
</evidence>
<dbReference type="OrthoDB" id="9802617at2"/>
<dbReference type="GO" id="GO:0003735">
    <property type="term" value="F:structural constituent of ribosome"/>
    <property type="evidence" value="ECO:0007669"/>
    <property type="project" value="InterPro"/>
</dbReference>
<dbReference type="GO" id="GO:0019843">
    <property type="term" value="F:rRNA binding"/>
    <property type="evidence" value="ECO:0007669"/>
    <property type="project" value="UniProtKB-UniRule"/>
</dbReference>
<dbReference type="HAMAP" id="MF_01302_B">
    <property type="entry name" value="Ribosomal_uS8_B"/>
    <property type="match status" value="1"/>
</dbReference>
<dbReference type="STRING" id="859654.BVAF_206"/>
<dbReference type="FunFam" id="3.30.1490.10:FF:000001">
    <property type="entry name" value="30S ribosomal protein S8"/>
    <property type="match status" value="1"/>
</dbReference>
<dbReference type="Proteomes" id="UP000007464">
    <property type="component" value="Chromosome"/>
</dbReference>
<comment type="similarity">
    <text evidence="1 6">Belongs to the universal ribosomal protein uS8 family.</text>
</comment>
<keyword evidence="3 6" id="KW-0687">Ribonucleoprotein</keyword>
<dbReference type="Gene3D" id="3.30.1490.10">
    <property type="match status" value="1"/>
</dbReference>
<accession>E8Q5Z1</accession>
<comment type="subunit">
    <text evidence="5 6">Part of the 30S ribosomal subunit. Contacts proteins S5 and S12.</text>
</comment>
<protein>
    <recommendedName>
        <fullName evidence="4 6">Small ribosomal subunit protein uS8</fullName>
    </recommendedName>
</protein>
<reference evidence="7 8" key="1">
    <citation type="journal article" date="2010" name="BMC Genomics">
        <title>Unprecedented loss of ammonia assimilation capability in a urease-encoding bacterial mutualist.</title>
        <authorList>
            <person name="Williams L.E."/>
            <person name="Wernegreen J.J."/>
        </authorList>
    </citation>
    <scope>NUCLEOTIDE SEQUENCE [LARGE SCALE GENOMIC DNA]</scope>
    <source>
        <strain evidence="7 8">BVAF</strain>
    </source>
</reference>
<dbReference type="HOGENOM" id="CLU_098428_0_0_6"/>
<dbReference type="EMBL" id="CP002189">
    <property type="protein sequence ID" value="ADV33607.1"/>
    <property type="molecule type" value="Genomic_DNA"/>
</dbReference>
<keyword evidence="8" id="KW-1185">Reference proteome</keyword>